<comment type="similarity">
    <text evidence="1">Belongs to the LacAB/RpiB family.</text>
</comment>
<dbReference type="PATRIC" id="fig|1441930.4.peg.4962"/>
<feature type="active site" description="Proton acceptor" evidence="3">
    <location>
        <position position="65"/>
    </location>
</feature>
<dbReference type="OrthoDB" id="1778624at2"/>
<feature type="binding site" evidence="4">
    <location>
        <begin position="8"/>
        <end position="9"/>
    </location>
    <ligand>
        <name>D-ribulose 5-phosphate</name>
        <dbReference type="ChEBI" id="CHEBI:58121"/>
    </ligand>
</feature>
<dbReference type="eggNOG" id="COG0698">
    <property type="taxonomic scope" value="Bacteria"/>
</dbReference>
<feature type="binding site" evidence="4">
    <location>
        <position position="99"/>
    </location>
    <ligand>
        <name>D-ribulose 5-phosphate</name>
        <dbReference type="ChEBI" id="CHEBI:58121"/>
    </ligand>
</feature>
<dbReference type="RefSeq" id="WP_024910707.1">
    <property type="nucleotide sequence ID" value="NZ_CP007044.2"/>
</dbReference>
<organism evidence="5 6">
    <name type="scientific">Chania multitudinisentens RB-25</name>
    <dbReference type="NCBI Taxonomy" id="1441930"/>
    <lineage>
        <taxon>Bacteria</taxon>
        <taxon>Pseudomonadati</taxon>
        <taxon>Pseudomonadota</taxon>
        <taxon>Gammaproteobacteria</taxon>
        <taxon>Enterobacterales</taxon>
        <taxon>Yersiniaceae</taxon>
        <taxon>Chania</taxon>
    </lineage>
</organism>
<accession>W0LJK4</accession>
<dbReference type="NCBIfam" id="TIGR01120">
    <property type="entry name" value="rpiB"/>
    <property type="match status" value="1"/>
</dbReference>
<name>W0LJK4_9GAMM</name>
<dbReference type="Proteomes" id="UP000019030">
    <property type="component" value="Chromosome"/>
</dbReference>
<dbReference type="EMBL" id="CP007044">
    <property type="protein sequence ID" value="AHG22512.1"/>
    <property type="molecule type" value="Genomic_DNA"/>
</dbReference>
<dbReference type="FunFam" id="3.40.1400.10:FF:000001">
    <property type="entry name" value="Ribose 5-phosphate isomerase B"/>
    <property type="match status" value="1"/>
</dbReference>
<gene>
    <name evidence="5" type="ORF">Z042_25055</name>
</gene>
<evidence type="ECO:0000256" key="3">
    <source>
        <dbReference type="PIRSR" id="PIRSR005384-1"/>
    </source>
</evidence>
<keyword evidence="6" id="KW-1185">Reference proteome</keyword>
<dbReference type="KEGG" id="sfo:Z042_25055"/>
<dbReference type="STRING" id="1441930.Z042_25055"/>
<protein>
    <submittedName>
        <fullName evidence="5">Ribose 5-phosphate isomerase</fullName>
    </submittedName>
</protein>
<dbReference type="InterPro" id="IPR004785">
    <property type="entry name" value="RpiB"/>
</dbReference>
<dbReference type="PANTHER" id="PTHR43732">
    <property type="entry name" value="RIBOSE 5-PHOSPHATE ISOMERASE-RELATED"/>
    <property type="match status" value="1"/>
</dbReference>
<evidence type="ECO:0000313" key="5">
    <source>
        <dbReference type="EMBL" id="AHG22512.1"/>
    </source>
</evidence>
<proteinExistence type="inferred from homology"/>
<dbReference type="AlphaFoldDB" id="W0LJK4"/>
<dbReference type="GO" id="GO:0005975">
    <property type="term" value="P:carbohydrate metabolic process"/>
    <property type="evidence" value="ECO:0007669"/>
    <property type="project" value="InterPro"/>
</dbReference>
<dbReference type="InterPro" id="IPR051812">
    <property type="entry name" value="SPI_LacAB/RpiB"/>
</dbReference>
<dbReference type="Gene3D" id="3.40.1400.10">
    <property type="entry name" value="Sugar-phosphate isomerase, RpiB/LacA/LacB"/>
    <property type="match status" value="1"/>
</dbReference>
<feature type="binding site" evidence="4">
    <location>
        <position position="136"/>
    </location>
    <ligand>
        <name>D-ribulose 5-phosphate</name>
        <dbReference type="ChEBI" id="CHEBI:58121"/>
    </ligand>
</feature>
<dbReference type="HOGENOM" id="CLU_091396_4_1_6"/>
<dbReference type="SUPFAM" id="SSF89623">
    <property type="entry name" value="Ribose/Galactose isomerase RpiB/AlsB"/>
    <property type="match status" value="1"/>
</dbReference>
<dbReference type="NCBIfam" id="TIGR00689">
    <property type="entry name" value="rpiB_lacA_lacB"/>
    <property type="match status" value="1"/>
</dbReference>
<dbReference type="InterPro" id="IPR003500">
    <property type="entry name" value="RpiB_LacA_LacB"/>
</dbReference>
<feature type="binding site" evidence="4">
    <location>
        <begin position="66"/>
        <end position="70"/>
    </location>
    <ligand>
        <name>D-ribulose 5-phosphate</name>
        <dbReference type="ChEBI" id="CHEBI:58121"/>
    </ligand>
</feature>
<evidence type="ECO:0000256" key="1">
    <source>
        <dbReference type="ARBA" id="ARBA00008754"/>
    </source>
</evidence>
<evidence type="ECO:0000256" key="4">
    <source>
        <dbReference type="PIRSR" id="PIRSR005384-2"/>
    </source>
</evidence>
<feature type="active site" description="Proton donor" evidence="3">
    <location>
        <position position="98"/>
    </location>
</feature>
<dbReference type="GO" id="GO:0016861">
    <property type="term" value="F:intramolecular oxidoreductase activity, interconverting aldoses and ketoses"/>
    <property type="evidence" value="ECO:0007669"/>
    <property type="project" value="UniProtKB-ARBA"/>
</dbReference>
<reference evidence="5 6" key="2">
    <citation type="submission" date="2015-03" db="EMBL/GenBank/DDBJ databases">
        <authorList>
            <person name="Chan K.-G."/>
        </authorList>
    </citation>
    <scope>NUCLEOTIDE SEQUENCE [LARGE SCALE GENOMIC DNA]</scope>
    <source>
        <strain evidence="5 6">RB-25</strain>
    </source>
</reference>
<dbReference type="PANTHER" id="PTHR43732:SF1">
    <property type="entry name" value="RIBOSE 5-PHOSPHATE ISOMERASE"/>
    <property type="match status" value="1"/>
</dbReference>
<sequence>MKIAIGCDHVGIILKPAITEHLAARGIKVIDKGAFDDTRTDYPIYAQAVAEAVVSGEVKLGILICGSGIGISIAANKVRGIRAVVCSEPYSAKLSRQHNNTNVLAFGSRVIGAELAKMIVDEWLAAEFEGERHQKRVELIATIEETQI</sequence>
<evidence type="ECO:0000256" key="2">
    <source>
        <dbReference type="ARBA" id="ARBA00023235"/>
    </source>
</evidence>
<dbReference type="PIRSF" id="PIRSF005384">
    <property type="entry name" value="RpiB_LacA_B"/>
    <property type="match status" value="1"/>
</dbReference>
<evidence type="ECO:0000313" key="6">
    <source>
        <dbReference type="Proteomes" id="UP000019030"/>
    </source>
</evidence>
<feature type="binding site" evidence="4">
    <location>
        <position position="109"/>
    </location>
    <ligand>
        <name>D-ribulose 5-phosphate</name>
        <dbReference type="ChEBI" id="CHEBI:58121"/>
    </ligand>
</feature>
<reference evidence="5 6" key="1">
    <citation type="submission" date="2014-01" db="EMBL/GenBank/DDBJ databases">
        <title>Isolation of Serratia multitudinisentens RB-25 from Ex-Landfill site.</title>
        <authorList>
            <person name="Robson E.H.J."/>
        </authorList>
    </citation>
    <scope>NUCLEOTIDE SEQUENCE [LARGE SCALE GENOMIC DNA]</scope>
    <source>
        <strain evidence="5 6">RB-25</strain>
    </source>
</reference>
<keyword evidence="2 5" id="KW-0413">Isomerase</keyword>
<feature type="binding site" evidence="4">
    <location>
        <position position="132"/>
    </location>
    <ligand>
        <name>D-ribulose 5-phosphate</name>
        <dbReference type="ChEBI" id="CHEBI:58121"/>
    </ligand>
</feature>
<dbReference type="NCBIfam" id="NF004051">
    <property type="entry name" value="PRK05571.1"/>
    <property type="match status" value="1"/>
</dbReference>
<dbReference type="InterPro" id="IPR036569">
    <property type="entry name" value="RpiB_LacA_LacB_sf"/>
</dbReference>
<dbReference type="Pfam" id="PF02502">
    <property type="entry name" value="LacAB_rpiB"/>
    <property type="match status" value="1"/>
</dbReference>